<accession>A0A1Q9CYQ1</accession>
<keyword evidence="3" id="KW-1185">Reference proteome</keyword>
<feature type="compositionally biased region" description="Basic residues" evidence="1">
    <location>
        <begin position="1"/>
        <end position="10"/>
    </location>
</feature>
<evidence type="ECO:0000313" key="3">
    <source>
        <dbReference type="Proteomes" id="UP000186817"/>
    </source>
</evidence>
<dbReference type="SUPFAM" id="SSF52540">
    <property type="entry name" value="P-loop containing nucleoside triphosphate hydrolases"/>
    <property type="match status" value="1"/>
</dbReference>
<protein>
    <submittedName>
        <fullName evidence="2">Uncharacterized protein</fullName>
    </submittedName>
</protein>
<gene>
    <name evidence="2" type="ORF">AK812_SmicGene30660</name>
</gene>
<feature type="compositionally biased region" description="Acidic residues" evidence="1">
    <location>
        <begin position="29"/>
        <end position="47"/>
    </location>
</feature>
<reference evidence="2 3" key="1">
    <citation type="submission" date="2016-02" db="EMBL/GenBank/DDBJ databases">
        <title>Genome analysis of coral dinoflagellate symbionts highlights evolutionary adaptations to a symbiotic lifestyle.</title>
        <authorList>
            <person name="Aranda M."/>
            <person name="Li Y."/>
            <person name="Liew Y.J."/>
            <person name="Baumgarten S."/>
            <person name="Simakov O."/>
            <person name="Wilson M."/>
            <person name="Piel J."/>
            <person name="Ashoor H."/>
            <person name="Bougouffa S."/>
            <person name="Bajic V.B."/>
            <person name="Ryu T."/>
            <person name="Ravasi T."/>
            <person name="Bayer T."/>
            <person name="Micklem G."/>
            <person name="Kim H."/>
            <person name="Bhak J."/>
            <person name="Lajeunesse T.C."/>
            <person name="Voolstra C.R."/>
        </authorList>
    </citation>
    <scope>NUCLEOTIDE SEQUENCE [LARGE SCALE GENOMIC DNA]</scope>
    <source>
        <strain evidence="2 3">CCMP2467</strain>
    </source>
</reference>
<evidence type="ECO:0000256" key="1">
    <source>
        <dbReference type="SAM" id="MobiDB-lite"/>
    </source>
</evidence>
<dbReference type="AlphaFoldDB" id="A0A1Q9CYQ1"/>
<dbReference type="Proteomes" id="UP000186817">
    <property type="component" value="Unassembled WGS sequence"/>
</dbReference>
<organism evidence="2 3">
    <name type="scientific">Symbiodinium microadriaticum</name>
    <name type="common">Dinoflagellate</name>
    <name type="synonym">Zooxanthella microadriatica</name>
    <dbReference type="NCBI Taxonomy" id="2951"/>
    <lineage>
        <taxon>Eukaryota</taxon>
        <taxon>Sar</taxon>
        <taxon>Alveolata</taxon>
        <taxon>Dinophyceae</taxon>
        <taxon>Suessiales</taxon>
        <taxon>Symbiodiniaceae</taxon>
        <taxon>Symbiodinium</taxon>
    </lineage>
</organism>
<name>A0A1Q9CYQ1_SYMMI</name>
<evidence type="ECO:0000313" key="2">
    <source>
        <dbReference type="EMBL" id="OLP88062.1"/>
    </source>
</evidence>
<proteinExistence type="predicted"/>
<feature type="region of interest" description="Disordered" evidence="1">
    <location>
        <begin position="1"/>
        <end position="65"/>
    </location>
</feature>
<dbReference type="Pfam" id="PF13671">
    <property type="entry name" value="AAA_33"/>
    <property type="match status" value="1"/>
</dbReference>
<dbReference type="InterPro" id="IPR027417">
    <property type="entry name" value="P-loop_NTPase"/>
</dbReference>
<comment type="caution">
    <text evidence="2">The sequence shown here is derived from an EMBL/GenBank/DDBJ whole genome shotgun (WGS) entry which is preliminary data.</text>
</comment>
<dbReference type="OrthoDB" id="424992at2759"/>
<sequence length="540" mass="59170">MDSPRKRRPKRLAEEAEEALNDGFLAFADPEESDEESREEASCDGEQEQVRTDRPPPEAPTTEGAGAATALALDWSLSDLLLEEIPCTGRGLVVKTATPEVWALGRGAHAAYQGRQKWRLRILRLPSASTSVSLLFGVLAQWPGCHPMPSPEGSSAQQPALALLTDTGEQLFSSNLSSALLRAPLLPRALKVQDLIEVIMDLDTRRLCFRLEGDDKVEGEAKRLPIRRDTAGRGSHASQRLRDTAYYPFFALRAGVEVELLDTRPAQRLPCAPIPEAVILCGPPGAGKSTWARQHAEGKTLQVLGAEWLHHRATFCSEVSAQPQPEPKGGNPAQISLVAESGSDALGNEGRRLFAERLLKAFSTPEEAESRKPSEAWTFRRARDLLASELPELLRRAANRRTSVIADDCHLQAASRLALRNALHHFPGKVRWVIVLPETVGELLRRRSEPTDAGFAADDWSGAALPAHREGGLQVEYAEGRNLGVFQSWLMLEDAEEPSSWTLAQEAPPGKAAPSQELGGFFQAYESGRDFLSTEGTRRF</sequence>
<dbReference type="EMBL" id="LSRX01000830">
    <property type="protein sequence ID" value="OLP88062.1"/>
    <property type="molecule type" value="Genomic_DNA"/>
</dbReference>
<dbReference type="Gene3D" id="3.40.50.300">
    <property type="entry name" value="P-loop containing nucleotide triphosphate hydrolases"/>
    <property type="match status" value="1"/>
</dbReference>